<keyword evidence="1" id="KW-1133">Transmembrane helix</keyword>
<sequence>MNRYYYVIKDLYEKSRVKRSLKEIWGKKIKWVYIILTGMMMSILVLVVSAVL</sequence>
<reference evidence="2 3" key="2">
    <citation type="submission" date="2024-03" db="EMBL/GenBank/DDBJ databases">
        <title>The Genome Sequence of Enterococcus sp. DIV2402.</title>
        <authorList>
            <consortium name="The Broad Institute Genomics Platform"/>
            <consortium name="The Broad Institute Microbial Omics Core"/>
            <consortium name="The Broad Institute Genomic Center for Infectious Diseases"/>
            <person name="Earl A."/>
            <person name="Manson A."/>
            <person name="Gilmore M."/>
            <person name="Schwartman J."/>
            <person name="Shea T."/>
            <person name="Abouelleil A."/>
            <person name="Cao P."/>
            <person name="Chapman S."/>
            <person name="Cusick C."/>
            <person name="Young S."/>
            <person name="Neafsey D."/>
            <person name="Nusbaum C."/>
            <person name="Birren B."/>
        </authorList>
    </citation>
    <scope>NUCLEOTIDE SEQUENCE [LARGE SCALE GENOMIC DNA]</scope>
    <source>
        <strain evidence="2 3">DIV2402</strain>
    </source>
</reference>
<dbReference type="EMBL" id="CP147251">
    <property type="protein sequence ID" value="WYJ77763.1"/>
    <property type="molecule type" value="Genomic_DNA"/>
</dbReference>
<feature type="transmembrane region" description="Helical" evidence="1">
    <location>
        <begin position="31"/>
        <end position="51"/>
    </location>
</feature>
<gene>
    <name evidence="2" type="ORF">DOK78_002401</name>
</gene>
<evidence type="ECO:0008006" key="4">
    <source>
        <dbReference type="Google" id="ProtNLM"/>
    </source>
</evidence>
<proteinExistence type="predicted"/>
<protein>
    <recommendedName>
        <fullName evidence="4">DUF4044 domain-containing protein</fullName>
    </recommendedName>
</protein>
<keyword evidence="1" id="KW-0472">Membrane</keyword>
<evidence type="ECO:0000313" key="3">
    <source>
        <dbReference type="Proteomes" id="UP000664701"/>
    </source>
</evidence>
<evidence type="ECO:0000313" key="2">
    <source>
        <dbReference type="EMBL" id="WYJ77763.1"/>
    </source>
</evidence>
<keyword evidence="3" id="KW-1185">Reference proteome</keyword>
<organism evidence="2 3">
    <name type="scientific">Candidatus Enterococcus lowellii</name>
    <dbReference type="NCBI Taxonomy" id="2230877"/>
    <lineage>
        <taxon>Bacteria</taxon>
        <taxon>Bacillati</taxon>
        <taxon>Bacillota</taxon>
        <taxon>Bacilli</taxon>
        <taxon>Lactobacillales</taxon>
        <taxon>Enterococcaceae</taxon>
        <taxon>Enterococcus</taxon>
    </lineage>
</organism>
<dbReference type="Proteomes" id="UP000664701">
    <property type="component" value="Chromosome"/>
</dbReference>
<name>A0ABZ2SQD3_9ENTE</name>
<dbReference type="RefSeq" id="WP_207940134.1">
    <property type="nucleotide sequence ID" value="NZ_CP147251.1"/>
</dbReference>
<reference evidence="2 3" key="1">
    <citation type="submission" date="2021-03" db="EMBL/GenBank/DDBJ databases">
        <authorList>
            <person name="Gilmore M.S."/>
            <person name="Schwartzman J."/>
            <person name="Van Tyne D."/>
            <person name="Martin M."/>
            <person name="Earl A.M."/>
            <person name="Manson A.L."/>
            <person name="Straub T."/>
            <person name="Salamzade R."/>
            <person name="Saavedra J."/>
            <person name="Lebreton F."/>
            <person name="Prichula J."/>
            <person name="Schaufler K."/>
            <person name="Gaca A."/>
            <person name="Sgardioli B."/>
            <person name="Wagenaar J."/>
            <person name="Strong T."/>
        </authorList>
    </citation>
    <scope>NUCLEOTIDE SEQUENCE [LARGE SCALE GENOMIC DNA]</scope>
    <source>
        <strain evidence="2 3">DIV2402</strain>
    </source>
</reference>
<keyword evidence="1" id="KW-0812">Transmembrane</keyword>
<accession>A0ABZ2SQD3</accession>
<evidence type="ECO:0000256" key="1">
    <source>
        <dbReference type="SAM" id="Phobius"/>
    </source>
</evidence>